<evidence type="ECO:0000256" key="5">
    <source>
        <dbReference type="SAM" id="MobiDB-lite"/>
    </source>
</evidence>
<dbReference type="InterPro" id="IPR014756">
    <property type="entry name" value="Ig_E-set"/>
</dbReference>
<dbReference type="GO" id="GO:0006825">
    <property type="term" value="P:copper ion transport"/>
    <property type="evidence" value="ECO:0007669"/>
    <property type="project" value="InterPro"/>
</dbReference>
<dbReference type="EMBL" id="JACHWR010000002">
    <property type="protein sequence ID" value="MBB3043801.1"/>
    <property type="molecule type" value="Genomic_DNA"/>
</dbReference>
<protein>
    <recommendedName>
        <fullName evidence="8">CopC domain-containing protein</fullName>
    </recommendedName>
</protein>
<gene>
    <name evidence="9" type="ORF">FHU40_003619</name>
</gene>
<feature type="signal peptide" evidence="7">
    <location>
        <begin position="1"/>
        <end position="34"/>
    </location>
</feature>
<sequence length="195" mass="19463">MSAAIRTVVRALTGALLGVLALAVLPAAPAAAHAALVSSSPAQGDRLRVLPAEVTFEFNQDMSAPAYVIVTAPDGSSVTDGDPEVDGAVVRQAVSEGPEGTYTMAYRVVSEDGHPVTGEIAFTVGDGGPDPTGTPSAAAPSEATPEAGGPARSTADPAPGQGDSFARRHVVAIAVGAALFSAALLLLLLARRTEP</sequence>
<dbReference type="InterPro" id="IPR032694">
    <property type="entry name" value="CopC/D"/>
</dbReference>
<dbReference type="GO" id="GO:0042597">
    <property type="term" value="C:periplasmic space"/>
    <property type="evidence" value="ECO:0007669"/>
    <property type="project" value="InterPro"/>
</dbReference>
<evidence type="ECO:0000259" key="8">
    <source>
        <dbReference type="Pfam" id="PF04234"/>
    </source>
</evidence>
<evidence type="ECO:0000256" key="6">
    <source>
        <dbReference type="SAM" id="Phobius"/>
    </source>
</evidence>
<accession>A0A7W4Z3F0</accession>
<keyword evidence="6" id="KW-0812">Transmembrane</keyword>
<feature type="chain" id="PRO_5030960446" description="CopC domain-containing protein" evidence="7">
    <location>
        <begin position="35"/>
        <end position="195"/>
    </location>
</feature>
<keyword evidence="6" id="KW-0472">Membrane</keyword>
<dbReference type="PANTHER" id="PTHR34820:SF4">
    <property type="entry name" value="INNER MEMBRANE PROTEIN YEBZ"/>
    <property type="match status" value="1"/>
</dbReference>
<dbReference type="InterPro" id="IPR014755">
    <property type="entry name" value="Cu-Rt/internalin_Ig-like"/>
</dbReference>
<feature type="transmembrane region" description="Helical" evidence="6">
    <location>
        <begin position="170"/>
        <end position="190"/>
    </location>
</feature>
<evidence type="ECO:0000313" key="10">
    <source>
        <dbReference type="Proteomes" id="UP000589626"/>
    </source>
</evidence>
<keyword evidence="3 7" id="KW-0732">Signal</keyword>
<keyword evidence="6" id="KW-1133">Transmembrane helix</keyword>
<keyword evidence="4" id="KW-0186">Copper</keyword>
<dbReference type="AlphaFoldDB" id="A0A7W4Z3F0"/>
<dbReference type="SUPFAM" id="SSF81296">
    <property type="entry name" value="E set domains"/>
    <property type="match status" value="1"/>
</dbReference>
<evidence type="ECO:0000313" key="9">
    <source>
        <dbReference type="EMBL" id="MBB3043801.1"/>
    </source>
</evidence>
<dbReference type="GO" id="GO:0005507">
    <property type="term" value="F:copper ion binding"/>
    <property type="evidence" value="ECO:0007669"/>
    <property type="project" value="InterPro"/>
</dbReference>
<evidence type="ECO:0000256" key="7">
    <source>
        <dbReference type="SAM" id="SignalP"/>
    </source>
</evidence>
<evidence type="ECO:0000256" key="4">
    <source>
        <dbReference type="ARBA" id="ARBA00023008"/>
    </source>
</evidence>
<feature type="domain" description="CopC" evidence="8">
    <location>
        <begin position="33"/>
        <end position="124"/>
    </location>
</feature>
<comment type="subcellular location">
    <subcellularLocation>
        <location evidence="1">Cell envelope</location>
    </subcellularLocation>
</comment>
<dbReference type="GO" id="GO:0046688">
    <property type="term" value="P:response to copper ion"/>
    <property type="evidence" value="ECO:0007669"/>
    <property type="project" value="InterPro"/>
</dbReference>
<comment type="caution">
    <text evidence="9">The sequence shown here is derived from an EMBL/GenBank/DDBJ whole genome shotgun (WGS) entry which is preliminary data.</text>
</comment>
<dbReference type="Pfam" id="PF04234">
    <property type="entry name" value="CopC"/>
    <property type="match status" value="1"/>
</dbReference>
<dbReference type="Gene3D" id="2.60.40.1220">
    <property type="match status" value="1"/>
</dbReference>
<dbReference type="InterPro" id="IPR007348">
    <property type="entry name" value="CopC_dom"/>
</dbReference>
<evidence type="ECO:0000256" key="1">
    <source>
        <dbReference type="ARBA" id="ARBA00004196"/>
    </source>
</evidence>
<feature type="region of interest" description="Disordered" evidence="5">
    <location>
        <begin position="124"/>
        <end position="162"/>
    </location>
</feature>
<organism evidence="9 10">
    <name type="scientific">Nocardioides soli</name>
    <dbReference type="NCBI Taxonomy" id="1036020"/>
    <lineage>
        <taxon>Bacteria</taxon>
        <taxon>Bacillati</taxon>
        <taxon>Actinomycetota</taxon>
        <taxon>Actinomycetes</taxon>
        <taxon>Propionibacteriales</taxon>
        <taxon>Nocardioidaceae</taxon>
        <taxon>Nocardioides</taxon>
    </lineage>
</organism>
<evidence type="ECO:0000256" key="2">
    <source>
        <dbReference type="ARBA" id="ARBA00022723"/>
    </source>
</evidence>
<dbReference type="GO" id="GO:0005886">
    <property type="term" value="C:plasma membrane"/>
    <property type="evidence" value="ECO:0007669"/>
    <property type="project" value="TreeGrafter"/>
</dbReference>
<name>A0A7W4Z3F0_9ACTN</name>
<dbReference type="PANTHER" id="PTHR34820">
    <property type="entry name" value="INNER MEMBRANE PROTEIN YEBZ"/>
    <property type="match status" value="1"/>
</dbReference>
<dbReference type="RefSeq" id="WP_183593571.1">
    <property type="nucleotide sequence ID" value="NZ_JACHWR010000002.1"/>
</dbReference>
<feature type="compositionally biased region" description="Low complexity" evidence="5">
    <location>
        <begin position="131"/>
        <end position="151"/>
    </location>
</feature>
<keyword evidence="10" id="KW-1185">Reference proteome</keyword>
<reference evidence="9 10" key="1">
    <citation type="submission" date="2020-08" db="EMBL/GenBank/DDBJ databases">
        <title>Sequencing the genomes of 1000 actinobacteria strains.</title>
        <authorList>
            <person name="Klenk H.-P."/>
        </authorList>
    </citation>
    <scope>NUCLEOTIDE SEQUENCE [LARGE SCALE GENOMIC DNA]</scope>
    <source>
        <strain evidence="9 10">DSM 105498</strain>
    </source>
</reference>
<keyword evidence="2" id="KW-0479">Metal-binding</keyword>
<proteinExistence type="predicted"/>
<evidence type="ECO:0000256" key="3">
    <source>
        <dbReference type="ARBA" id="ARBA00022729"/>
    </source>
</evidence>
<dbReference type="GO" id="GO:0030313">
    <property type="term" value="C:cell envelope"/>
    <property type="evidence" value="ECO:0007669"/>
    <property type="project" value="UniProtKB-SubCell"/>
</dbReference>
<dbReference type="Proteomes" id="UP000589626">
    <property type="component" value="Unassembled WGS sequence"/>
</dbReference>